<comment type="similarity">
    <text evidence="1">Belongs to the 'phage' integrase family.</text>
</comment>
<dbReference type="Gene3D" id="1.10.443.10">
    <property type="entry name" value="Intergrase catalytic core"/>
    <property type="match status" value="1"/>
</dbReference>
<dbReference type="Pfam" id="PF00589">
    <property type="entry name" value="Phage_integrase"/>
    <property type="match status" value="1"/>
</dbReference>
<dbReference type="EMBL" id="SOEG01000020">
    <property type="protein sequence ID" value="TDX49109.1"/>
    <property type="molecule type" value="Genomic_DNA"/>
</dbReference>
<keyword evidence="6" id="KW-1185">Reference proteome</keyword>
<evidence type="ECO:0000256" key="1">
    <source>
        <dbReference type="ARBA" id="ARBA00008857"/>
    </source>
</evidence>
<dbReference type="InterPro" id="IPR002104">
    <property type="entry name" value="Integrase_catalytic"/>
</dbReference>
<accession>A0A4R8GSX7</accession>
<dbReference type="PROSITE" id="PS51898">
    <property type="entry name" value="TYR_RECOMBINASE"/>
    <property type="match status" value="1"/>
</dbReference>
<evidence type="ECO:0000259" key="4">
    <source>
        <dbReference type="PROSITE" id="PS51898"/>
    </source>
</evidence>
<dbReference type="SUPFAM" id="SSF56349">
    <property type="entry name" value="DNA breaking-rejoining enzymes"/>
    <property type="match status" value="1"/>
</dbReference>
<dbReference type="InterPro" id="IPR013762">
    <property type="entry name" value="Integrase-like_cat_sf"/>
</dbReference>
<dbReference type="GO" id="GO:0015074">
    <property type="term" value="P:DNA integration"/>
    <property type="evidence" value="ECO:0007669"/>
    <property type="project" value="InterPro"/>
</dbReference>
<evidence type="ECO:0000313" key="6">
    <source>
        <dbReference type="Proteomes" id="UP000295832"/>
    </source>
</evidence>
<dbReference type="AlphaFoldDB" id="A0A4R8GSX7"/>
<name>A0A4R8GSX7_9FIRM</name>
<evidence type="ECO:0000256" key="3">
    <source>
        <dbReference type="ARBA" id="ARBA00023172"/>
    </source>
</evidence>
<proteinExistence type="inferred from homology"/>
<dbReference type="InterPro" id="IPR011010">
    <property type="entry name" value="DNA_brk_join_enz"/>
</dbReference>
<evidence type="ECO:0000256" key="2">
    <source>
        <dbReference type="ARBA" id="ARBA00023125"/>
    </source>
</evidence>
<gene>
    <name evidence="5" type="ORF">C7959_1203</name>
</gene>
<dbReference type="GO" id="GO:0006310">
    <property type="term" value="P:DNA recombination"/>
    <property type="evidence" value="ECO:0007669"/>
    <property type="project" value="UniProtKB-KW"/>
</dbReference>
<dbReference type="PANTHER" id="PTHR30349:SF41">
    <property type="entry name" value="INTEGRASE_RECOMBINASE PROTEIN MJ0367-RELATED"/>
    <property type="match status" value="1"/>
</dbReference>
<feature type="domain" description="Tyr recombinase" evidence="4">
    <location>
        <begin position="24"/>
        <end position="226"/>
    </location>
</feature>
<reference evidence="5 6" key="1">
    <citation type="submission" date="2019-03" db="EMBL/GenBank/DDBJ databases">
        <title>Subsurface microbial communities from deep shales in Ohio and West Virginia, USA.</title>
        <authorList>
            <person name="Wrighton K."/>
        </authorList>
    </citation>
    <scope>NUCLEOTIDE SEQUENCE [LARGE SCALE GENOMIC DNA]</scope>
    <source>
        <strain evidence="5 6">MSL 6dP</strain>
    </source>
</reference>
<comment type="caution">
    <text evidence="5">The sequence shown here is derived from an EMBL/GenBank/DDBJ whole genome shotgun (WGS) entry which is preliminary data.</text>
</comment>
<protein>
    <submittedName>
        <fullName evidence="5">Integrase/recombinase XerD</fullName>
    </submittedName>
</protein>
<dbReference type="PANTHER" id="PTHR30349">
    <property type="entry name" value="PHAGE INTEGRASE-RELATED"/>
    <property type="match status" value="1"/>
</dbReference>
<evidence type="ECO:0000313" key="5">
    <source>
        <dbReference type="EMBL" id="TDX49109.1"/>
    </source>
</evidence>
<sequence length="230" mass="26928">MKPYNLENRVKRYKGVVRMGRSKKLPYILSDKEQNDFLKIFNSRYPTQERNKAMVKLMLDTGLRLSEVINLKWNNVDFNAESIDVKEGKGGKDRVVWFGQTTKDILANWKKRQNKELNKKEAENKNNLVFTSLTGNKLNQRNVRRMIYKYADKAGIQDTIKRVDSEGNEYVERKVTPHTLRHTFATDTYRKSKNLLAVKKALGHSDISTTQIYTHLVDDELEEIMKGLRE</sequence>
<organism evidence="5 6">
    <name type="scientific">Orenia marismortui</name>
    <dbReference type="NCBI Taxonomy" id="46469"/>
    <lineage>
        <taxon>Bacteria</taxon>
        <taxon>Bacillati</taxon>
        <taxon>Bacillota</taxon>
        <taxon>Clostridia</taxon>
        <taxon>Halanaerobiales</taxon>
        <taxon>Halobacteroidaceae</taxon>
        <taxon>Orenia</taxon>
    </lineage>
</organism>
<dbReference type="Proteomes" id="UP000295832">
    <property type="component" value="Unassembled WGS sequence"/>
</dbReference>
<dbReference type="GO" id="GO:0003677">
    <property type="term" value="F:DNA binding"/>
    <property type="evidence" value="ECO:0007669"/>
    <property type="project" value="UniProtKB-KW"/>
</dbReference>
<keyword evidence="3" id="KW-0233">DNA recombination</keyword>
<keyword evidence="2" id="KW-0238">DNA-binding</keyword>
<dbReference type="InterPro" id="IPR050090">
    <property type="entry name" value="Tyrosine_recombinase_XerCD"/>
</dbReference>